<gene>
    <name evidence="1" type="ORF">IAC59_04465</name>
</gene>
<dbReference type="InterPro" id="IPR029062">
    <property type="entry name" value="Class_I_gatase-like"/>
</dbReference>
<name>A0A9D1S4Q3_9FIRM</name>
<dbReference type="PROSITE" id="PS51273">
    <property type="entry name" value="GATASE_TYPE_1"/>
    <property type="match status" value="1"/>
</dbReference>
<sequence>MARRNYVAMVRAAGGEPVLLPTGDEAAAARLIGMCDGLLLTGGDDVNPERYGEQALECCGNITPERDLFERALVMAALERDLPVFGICRGIQSLNVILGGSLYQDLATQVSPECTLHRQSAPFDVPAHEVNIVEGSPLHALLGTAHISVNSMHHQAIKRLAPELEAMAYAPQGFVEAVRMPGRRYVRAVQWHPEYMCEMQADAARRAQQLAIVGEFISAAARP</sequence>
<dbReference type="GO" id="GO:0005829">
    <property type="term" value="C:cytosol"/>
    <property type="evidence" value="ECO:0007669"/>
    <property type="project" value="TreeGrafter"/>
</dbReference>
<dbReference type="CDD" id="cd01745">
    <property type="entry name" value="GATase1_2"/>
    <property type="match status" value="1"/>
</dbReference>
<dbReference type="AlphaFoldDB" id="A0A9D1S4Q3"/>
<evidence type="ECO:0000313" key="2">
    <source>
        <dbReference type="Proteomes" id="UP000824123"/>
    </source>
</evidence>
<keyword evidence="1" id="KW-0378">Hydrolase</keyword>
<dbReference type="Pfam" id="PF07722">
    <property type="entry name" value="Peptidase_C26"/>
    <property type="match status" value="1"/>
</dbReference>
<dbReference type="InterPro" id="IPR011697">
    <property type="entry name" value="Peptidase_C26"/>
</dbReference>
<dbReference type="PANTHER" id="PTHR43235">
    <property type="entry name" value="GLUTAMINE AMIDOTRANSFERASE PB2B2.05-RELATED"/>
    <property type="match status" value="1"/>
</dbReference>
<dbReference type="SUPFAM" id="SSF52317">
    <property type="entry name" value="Class I glutamine amidotransferase-like"/>
    <property type="match status" value="1"/>
</dbReference>
<proteinExistence type="predicted"/>
<comment type="caution">
    <text evidence="1">The sequence shown here is derived from an EMBL/GenBank/DDBJ whole genome shotgun (WGS) entry which is preliminary data.</text>
</comment>
<accession>A0A9D1S4Q3</accession>
<protein>
    <submittedName>
        <fullName evidence="1">Gamma-glutamyl-gamma-aminobutyrate hydrolase family protein</fullName>
    </submittedName>
</protein>
<dbReference type="EMBL" id="DVNK01000030">
    <property type="protein sequence ID" value="HIU46492.1"/>
    <property type="molecule type" value="Genomic_DNA"/>
</dbReference>
<dbReference type="Gene3D" id="3.40.50.880">
    <property type="match status" value="1"/>
</dbReference>
<dbReference type="PANTHER" id="PTHR43235:SF1">
    <property type="entry name" value="GLUTAMINE AMIDOTRANSFERASE PB2B2.05-RELATED"/>
    <property type="match status" value="1"/>
</dbReference>
<dbReference type="InterPro" id="IPR044668">
    <property type="entry name" value="PuuD-like"/>
</dbReference>
<dbReference type="GO" id="GO:0006598">
    <property type="term" value="P:polyamine catabolic process"/>
    <property type="evidence" value="ECO:0007669"/>
    <property type="project" value="TreeGrafter"/>
</dbReference>
<reference evidence="1" key="2">
    <citation type="journal article" date="2021" name="PeerJ">
        <title>Extensive microbial diversity within the chicken gut microbiome revealed by metagenomics and culture.</title>
        <authorList>
            <person name="Gilroy R."/>
            <person name="Ravi A."/>
            <person name="Getino M."/>
            <person name="Pursley I."/>
            <person name="Horton D.L."/>
            <person name="Alikhan N.F."/>
            <person name="Baker D."/>
            <person name="Gharbi K."/>
            <person name="Hall N."/>
            <person name="Watson M."/>
            <person name="Adriaenssens E.M."/>
            <person name="Foster-Nyarko E."/>
            <person name="Jarju S."/>
            <person name="Secka A."/>
            <person name="Antonio M."/>
            <person name="Oren A."/>
            <person name="Chaudhuri R.R."/>
            <person name="La Ragione R."/>
            <person name="Hildebrand F."/>
            <person name="Pallen M.J."/>
        </authorList>
    </citation>
    <scope>NUCLEOTIDE SEQUENCE</scope>
    <source>
        <strain evidence="1">ChiSxjej2B14-8506</strain>
    </source>
</reference>
<reference evidence="1" key="1">
    <citation type="submission" date="2020-10" db="EMBL/GenBank/DDBJ databases">
        <authorList>
            <person name="Gilroy R."/>
        </authorList>
    </citation>
    <scope>NUCLEOTIDE SEQUENCE</scope>
    <source>
        <strain evidence="1">ChiSxjej2B14-8506</strain>
    </source>
</reference>
<evidence type="ECO:0000313" key="1">
    <source>
        <dbReference type="EMBL" id="HIU46492.1"/>
    </source>
</evidence>
<dbReference type="Proteomes" id="UP000824123">
    <property type="component" value="Unassembled WGS sequence"/>
</dbReference>
<dbReference type="GO" id="GO:0033969">
    <property type="term" value="F:gamma-glutamyl-gamma-aminobutyrate hydrolase activity"/>
    <property type="evidence" value="ECO:0007669"/>
    <property type="project" value="TreeGrafter"/>
</dbReference>
<organism evidence="1 2">
    <name type="scientific">Candidatus Fimadaptatus faecigallinarum</name>
    <dbReference type="NCBI Taxonomy" id="2840814"/>
    <lineage>
        <taxon>Bacteria</taxon>
        <taxon>Bacillati</taxon>
        <taxon>Bacillota</taxon>
        <taxon>Clostridia</taxon>
        <taxon>Eubacteriales</taxon>
        <taxon>Candidatus Fimadaptatus</taxon>
    </lineage>
</organism>